<evidence type="ECO:0000313" key="3">
    <source>
        <dbReference type="Proteomes" id="UP001464891"/>
    </source>
</evidence>
<dbReference type="EMBL" id="JAMPKM010000006">
    <property type="protein sequence ID" value="MEP0817867.1"/>
    <property type="molecule type" value="Genomic_DNA"/>
</dbReference>
<dbReference type="InterPro" id="IPR002937">
    <property type="entry name" value="Amino_oxidase"/>
</dbReference>
<dbReference type="Gene3D" id="3.50.50.60">
    <property type="entry name" value="FAD/NAD(P)-binding domain"/>
    <property type="match status" value="1"/>
</dbReference>
<dbReference type="RefSeq" id="WP_190434765.1">
    <property type="nucleotide sequence ID" value="NZ_JAMPKM010000006.1"/>
</dbReference>
<dbReference type="Proteomes" id="UP001464891">
    <property type="component" value="Unassembled WGS sequence"/>
</dbReference>
<dbReference type="PANTHER" id="PTHR21197:SF0">
    <property type="entry name" value="UDP-GALACTOPYRANOSE MUTASE"/>
    <property type="match status" value="1"/>
</dbReference>
<dbReference type="PANTHER" id="PTHR21197">
    <property type="entry name" value="UDP-GALACTOPYRANOSE MUTASE"/>
    <property type="match status" value="1"/>
</dbReference>
<reference evidence="2 3" key="1">
    <citation type="submission" date="2022-04" db="EMBL/GenBank/DDBJ databases">
        <title>Positive selection, recombination, and allopatry shape intraspecific diversity of widespread and dominant cyanobacteria.</title>
        <authorList>
            <person name="Wei J."/>
            <person name="Shu W."/>
            <person name="Hu C."/>
        </authorList>
    </citation>
    <scope>NUCLEOTIDE SEQUENCE [LARGE SCALE GENOMIC DNA]</scope>
    <source>
        <strain evidence="2 3">GB2-A4</strain>
    </source>
</reference>
<name>A0ABV0J7X0_9CYAN</name>
<feature type="domain" description="Amine oxidase" evidence="1">
    <location>
        <begin position="33"/>
        <end position="447"/>
    </location>
</feature>
<gene>
    <name evidence="2" type="ORF">NC998_12255</name>
</gene>
<dbReference type="Pfam" id="PF01593">
    <property type="entry name" value="Amino_oxidase"/>
    <property type="match status" value="1"/>
</dbReference>
<organism evidence="2 3">
    <name type="scientific">Trichocoleus desertorum GB2-A4</name>
    <dbReference type="NCBI Taxonomy" id="2933944"/>
    <lineage>
        <taxon>Bacteria</taxon>
        <taxon>Bacillati</taxon>
        <taxon>Cyanobacteriota</taxon>
        <taxon>Cyanophyceae</taxon>
        <taxon>Leptolyngbyales</taxon>
        <taxon>Trichocoleusaceae</taxon>
        <taxon>Trichocoleus</taxon>
    </lineage>
</organism>
<sequence>MIAAKVLRDAIDSETVCFGTRARQNFVILGGGLAGLAAAQELLKRGCKVTLIEQGAEVGGLARTFEQDGFRFDIGGHRFHSNNPTVVQWLKDLLGKDLRVVPRTSHIYLNQQFVNYPIQLPGALSIFSPLKAAQMVFSYLVTKFTEKTRQDISFEDWVIKRYGRALYEVFFRPYTEKVWGIACDQLSATWASQRIGIPSLWRMVKQAIAPAKETPATAISEFYYPRAGFGMIPDALRRNILAMGGTIHTHTSLLSCTPLTQGFEVNVRHQDGTTLTLKADQIVSTIPLNSLLQAIPEELGSQEILQSYNLEYRDIICLFVALKRPQVSQDSWTYFPMKDLIFGRTHEPKNWSPEMVPSNDYTSLAIEIFSSRGEPTWEMSDDAILDKVIEQMHQIGWISKADVHKSWVLRVPYAYPVYRVGYEPTLSKVKDYLNQWDNLHLAGRTGSFHYMNSDGVIEDVFRLIEKLFPEGAAQVQPLSTAAGRWM</sequence>
<accession>A0ABV0J7X0</accession>
<proteinExistence type="predicted"/>
<comment type="caution">
    <text evidence="2">The sequence shown here is derived from an EMBL/GenBank/DDBJ whole genome shotgun (WGS) entry which is preliminary data.</text>
</comment>
<dbReference type="SUPFAM" id="SSF51971">
    <property type="entry name" value="Nucleotide-binding domain"/>
    <property type="match status" value="1"/>
</dbReference>
<protein>
    <submittedName>
        <fullName evidence="2">FAD-dependent oxidoreductase</fullName>
    </submittedName>
</protein>
<dbReference type="PRINTS" id="PR00419">
    <property type="entry name" value="ADXRDTASE"/>
</dbReference>
<evidence type="ECO:0000259" key="1">
    <source>
        <dbReference type="Pfam" id="PF01593"/>
    </source>
</evidence>
<keyword evidence="3" id="KW-1185">Reference proteome</keyword>
<dbReference type="InterPro" id="IPR036188">
    <property type="entry name" value="FAD/NAD-bd_sf"/>
</dbReference>
<evidence type="ECO:0000313" key="2">
    <source>
        <dbReference type="EMBL" id="MEP0817867.1"/>
    </source>
</evidence>